<keyword evidence="6" id="KW-0653">Protein transport</keyword>
<evidence type="ECO:0000256" key="6">
    <source>
        <dbReference type="ARBA" id="ARBA00022927"/>
    </source>
</evidence>
<feature type="domain" description="Flagellar assembly protein FliH/Type III secretion system HrpE" evidence="9">
    <location>
        <begin position="107"/>
        <end position="228"/>
    </location>
</feature>
<dbReference type="InterPro" id="IPR038495">
    <property type="entry name" value="ATPase_E_C"/>
</dbReference>
<evidence type="ECO:0000256" key="8">
    <source>
        <dbReference type="SAM" id="MobiDB-lite"/>
    </source>
</evidence>
<evidence type="ECO:0000256" key="2">
    <source>
        <dbReference type="ARBA" id="ARBA00006602"/>
    </source>
</evidence>
<keyword evidence="10" id="KW-0282">Flagellum</keyword>
<dbReference type="PANTHER" id="PTHR34982">
    <property type="entry name" value="YOP PROTEINS TRANSLOCATION PROTEIN L"/>
    <property type="match status" value="1"/>
</dbReference>
<reference evidence="10" key="1">
    <citation type="journal article" date="2014" name="Int. J. Syst. Evol. Microbiol.">
        <title>Complete genome sequence of Corynebacterium casei LMG S-19264T (=DSM 44701T), isolated from a smear-ripened cheese.</title>
        <authorList>
            <consortium name="US DOE Joint Genome Institute (JGI-PGF)"/>
            <person name="Walter F."/>
            <person name="Albersmeier A."/>
            <person name="Kalinowski J."/>
            <person name="Ruckert C."/>
        </authorList>
    </citation>
    <scope>NUCLEOTIDE SEQUENCE</scope>
    <source>
        <strain evidence="10">JCM 30078</strain>
    </source>
</reference>
<evidence type="ECO:0000313" key="11">
    <source>
        <dbReference type="Proteomes" id="UP000635983"/>
    </source>
</evidence>
<evidence type="ECO:0000256" key="7">
    <source>
        <dbReference type="ARBA" id="ARBA00023225"/>
    </source>
</evidence>
<comment type="function">
    <text evidence="1">Needed for flagellar regrowth and assembly.</text>
</comment>
<dbReference type="AlphaFoldDB" id="A0A917PII3"/>
<dbReference type="Pfam" id="PF02108">
    <property type="entry name" value="FliH"/>
    <property type="match status" value="1"/>
</dbReference>
<dbReference type="RefSeq" id="WP_188981337.1">
    <property type="nucleotide sequence ID" value="NZ_BMPO01000001.1"/>
</dbReference>
<keyword evidence="10" id="KW-0969">Cilium</keyword>
<gene>
    <name evidence="10" type="ORF">GCM10009304_02680</name>
</gene>
<evidence type="ECO:0000256" key="3">
    <source>
        <dbReference type="ARBA" id="ARBA00016507"/>
    </source>
</evidence>
<protein>
    <recommendedName>
        <fullName evidence="3">Flagellar assembly protein FliH</fullName>
    </recommendedName>
</protein>
<dbReference type="SUPFAM" id="SSF160527">
    <property type="entry name" value="V-type ATPase subunit E-like"/>
    <property type="match status" value="1"/>
</dbReference>
<keyword evidence="11" id="KW-1185">Reference proteome</keyword>
<proteinExistence type="inferred from homology"/>
<keyword evidence="5" id="KW-1005">Bacterial flagellum biogenesis</keyword>
<keyword evidence="7" id="KW-1006">Bacterial flagellum protein export</keyword>
<accession>A0A917PII3</accession>
<feature type="region of interest" description="Disordered" evidence="8">
    <location>
        <begin position="236"/>
        <end position="259"/>
    </location>
</feature>
<sequence>MADKDNPSELIRGGQVSRFDLWSLPSFDGSDDSVVEVAKPDEANAEPELPAAEGIPVEEVQPITLEELEAIRQDAYNEGLAIGEKDGYHAGQLKAKAENDAYLGEMLQRMERLMQHLFDPIAEQDRDLEKAMVGLVEHISRQVIQRELTMDSSQLSHVVREALKLLPMGAENVRILVNPQDFELVKALRERHDEKWRILEDETMLPGGCRVETEHSRIDATVETRLAQALTQMFEQQREQATQPLPPDTEVDLDMPNAP</sequence>
<comment type="caution">
    <text evidence="10">The sequence shown here is derived from an EMBL/GenBank/DDBJ whole genome shotgun (WGS) entry which is preliminary data.</text>
</comment>
<evidence type="ECO:0000256" key="5">
    <source>
        <dbReference type="ARBA" id="ARBA00022795"/>
    </source>
</evidence>
<dbReference type="GO" id="GO:0015031">
    <property type="term" value="P:protein transport"/>
    <property type="evidence" value="ECO:0007669"/>
    <property type="project" value="UniProtKB-KW"/>
</dbReference>
<dbReference type="Gene3D" id="3.30.2320.30">
    <property type="entry name" value="ATP synthase, E subunit, C-terminal"/>
    <property type="match status" value="1"/>
</dbReference>
<evidence type="ECO:0000313" key="10">
    <source>
        <dbReference type="EMBL" id="GGJ80387.1"/>
    </source>
</evidence>
<dbReference type="InterPro" id="IPR018035">
    <property type="entry name" value="Flagellar_FliH/T3SS_HrpE"/>
</dbReference>
<keyword evidence="4" id="KW-0813">Transport</keyword>
<dbReference type="PANTHER" id="PTHR34982:SF1">
    <property type="entry name" value="FLAGELLAR ASSEMBLY PROTEIN FLIH"/>
    <property type="match status" value="1"/>
</dbReference>
<dbReference type="GO" id="GO:0005829">
    <property type="term" value="C:cytosol"/>
    <property type="evidence" value="ECO:0007669"/>
    <property type="project" value="TreeGrafter"/>
</dbReference>
<keyword evidence="10" id="KW-0966">Cell projection</keyword>
<dbReference type="NCBIfam" id="NF004269">
    <property type="entry name" value="PRK05687.1-5"/>
    <property type="match status" value="1"/>
</dbReference>
<evidence type="ECO:0000256" key="1">
    <source>
        <dbReference type="ARBA" id="ARBA00003041"/>
    </source>
</evidence>
<evidence type="ECO:0000259" key="9">
    <source>
        <dbReference type="Pfam" id="PF02108"/>
    </source>
</evidence>
<evidence type="ECO:0000256" key="4">
    <source>
        <dbReference type="ARBA" id="ARBA00022448"/>
    </source>
</evidence>
<comment type="similarity">
    <text evidence="2">Belongs to the FliH family.</text>
</comment>
<dbReference type="InterPro" id="IPR051472">
    <property type="entry name" value="T3SS_Stator/FliH"/>
</dbReference>
<dbReference type="GO" id="GO:0044781">
    <property type="term" value="P:bacterial-type flagellum organization"/>
    <property type="evidence" value="ECO:0007669"/>
    <property type="project" value="UniProtKB-KW"/>
</dbReference>
<reference evidence="10" key="2">
    <citation type="submission" date="2020-09" db="EMBL/GenBank/DDBJ databases">
        <authorList>
            <person name="Sun Q."/>
            <person name="Ohkuma M."/>
        </authorList>
    </citation>
    <scope>NUCLEOTIDE SEQUENCE</scope>
    <source>
        <strain evidence="10">JCM 30078</strain>
    </source>
</reference>
<name>A0A917PII3_9PSED</name>
<dbReference type="EMBL" id="BMPO01000001">
    <property type="protein sequence ID" value="GGJ80387.1"/>
    <property type="molecule type" value="Genomic_DNA"/>
</dbReference>
<organism evidence="10 11">
    <name type="scientific">Pseudomonas matsuisoli</name>
    <dbReference type="NCBI Taxonomy" id="1515666"/>
    <lineage>
        <taxon>Bacteria</taxon>
        <taxon>Pseudomonadati</taxon>
        <taxon>Pseudomonadota</taxon>
        <taxon>Gammaproteobacteria</taxon>
        <taxon>Pseudomonadales</taxon>
        <taxon>Pseudomonadaceae</taxon>
        <taxon>Pseudomonas</taxon>
    </lineage>
</organism>
<dbReference type="Proteomes" id="UP000635983">
    <property type="component" value="Unassembled WGS sequence"/>
</dbReference>